<keyword evidence="3 6" id="KW-0489">Methyltransferase</keyword>
<evidence type="ECO:0000256" key="4">
    <source>
        <dbReference type="ARBA" id="ARBA00022679"/>
    </source>
</evidence>
<accession>A0A839SPX3</accession>
<dbReference type="InterPro" id="IPR004498">
    <property type="entry name" value="Ribosomal_PrmA_MeTrfase"/>
</dbReference>
<dbReference type="InterPro" id="IPR029063">
    <property type="entry name" value="SAM-dependent_MTases_sf"/>
</dbReference>
<feature type="binding site" evidence="6">
    <location>
        <position position="235"/>
    </location>
    <ligand>
        <name>S-adenosyl-L-methionine</name>
        <dbReference type="ChEBI" id="CHEBI:59789"/>
    </ligand>
</feature>
<feature type="binding site" evidence="6">
    <location>
        <position position="188"/>
    </location>
    <ligand>
        <name>S-adenosyl-L-methionine</name>
        <dbReference type="ChEBI" id="CHEBI:59789"/>
    </ligand>
</feature>
<keyword evidence="4 6" id="KW-0808">Transferase</keyword>
<dbReference type="CDD" id="cd02440">
    <property type="entry name" value="AdoMet_MTases"/>
    <property type="match status" value="1"/>
</dbReference>
<dbReference type="EC" id="2.1.1.-" evidence="6"/>
<feature type="binding site" evidence="6">
    <location>
        <position position="142"/>
    </location>
    <ligand>
        <name>S-adenosyl-L-methionine</name>
        <dbReference type="ChEBI" id="CHEBI:59789"/>
    </ligand>
</feature>
<proteinExistence type="inferred from homology"/>
<gene>
    <name evidence="6" type="primary">prmA</name>
    <name evidence="7" type="ORF">FHR98_001133</name>
</gene>
<dbReference type="Pfam" id="PF06325">
    <property type="entry name" value="PrmA"/>
    <property type="match status" value="1"/>
</dbReference>
<dbReference type="AlphaFoldDB" id="A0A839SPX3"/>
<keyword evidence="7" id="KW-0689">Ribosomal protein</keyword>
<evidence type="ECO:0000313" key="7">
    <source>
        <dbReference type="EMBL" id="MBB3064861.1"/>
    </source>
</evidence>
<keyword evidence="8" id="KW-1185">Reference proteome</keyword>
<dbReference type="Proteomes" id="UP000581135">
    <property type="component" value="Unassembled WGS sequence"/>
</dbReference>
<comment type="subcellular location">
    <subcellularLocation>
        <location evidence="6">Cytoplasm</location>
    </subcellularLocation>
</comment>
<evidence type="ECO:0000313" key="8">
    <source>
        <dbReference type="Proteomes" id="UP000581135"/>
    </source>
</evidence>
<sequence>MTKSDDGGNGWRVDLEFPADGLAVLEEALMPLGGALVTGGPDDKGVVPVVLYLGEEPDRAALTAAVSLAALASGLGQNAPAYKAEPLPPTDWVSESQKSLPPITAGRVYIHGSHVTETPPEGSISLLIDANQAFGTGRHETTRGCLLALQDLHEQGVVYERALDMGCGSGVLAMAMTRLWSRPVLAVDNDRDSVLVAQENLRLNGLSSAVRAELSDGYNSDVVRDSAPYDLIVANILAGPLCEMADDLAANLASGGYAVLSGLLDHQEREVGDRHLEVGLELVARYPLDEWMTLVLRRPL</sequence>
<organism evidence="7 8">
    <name type="scientific">Limibacillus halophilus</name>
    <dbReference type="NCBI Taxonomy" id="1579333"/>
    <lineage>
        <taxon>Bacteria</taxon>
        <taxon>Pseudomonadati</taxon>
        <taxon>Pseudomonadota</taxon>
        <taxon>Alphaproteobacteria</taxon>
        <taxon>Rhodospirillales</taxon>
        <taxon>Rhodovibrionaceae</taxon>
        <taxon>Limibacillus</taxon>
    </lineage>
</organism>
<dbReference type="SUPFAM" id="SSF53335">
    <property type="entry name" value="S-adenosyl-L-methionine-dependent methyltransferases"/>
    <property type="match status" value="1"/>
</dbReference>
<protein>
    <recommendedName>
        <fullName evidence="6">Ribosomal protein L11 methyltransferase</fullName>
        <shortName evidence="6">L11 Mtase</shortName>
        <ecNumber evidence="6">2.1.1.-</ecNumber>
    </recommendedName>
</protein>
<keyword evidence="2 6" id="KW-0963">Cytoplasm</keyword>
<dbReference type="GO" id="GO:0008276">
    <property type="term" value="F:protein methyltransferase activity"/>
    <property type="evidence" value="ECO:0007669"/>
    <property type="project" value="UniProtKB-UniRule"/>
</dbReference>
<keyword evidence="5 6" id="KW-0949">S-adenosyl-L-methionine</keyword>
<dbReference type="InterPro" id="IPR050078">
    <property type="entry name" value="Ribosomal_L11_MeTrfase_PrmA"/>
</dbReference>
<comment type="catalytic activity">
    <reaction evidence="6">
        <text>L-lysyl-[protein] + 3 S-adenosyl-L-methionine = N(6),N(6),N(6)-trimethyl-L-lysyl-[protein] + 3 S-adenosyl-L-homocysteine + 3 H(+)</text>
        <dbReference type="Rhea" id="RHEA:54192"/>
        <dbReference type="Rhea" id="RHEA-COMP:9752"/>
        <dbReference type="Rhea" id="RHEA-COMP:13826"/>
        <dbReference type="ChEBI" id="CHEBI:15378"/>
        <dbReference type="ChEBI" id="CHEBI:29969"/>
        <dbReference type="ChEBI" id="CHEBI:57856"/>
        <dbReference type="ChEBI" id="CHEBI:59789"/>
        <dbReference type="ChEBI" id="CHEBI:61961"/>
    </reaction>
</comment>
<evidence type="ECO:0000256" key="6">
    <source>
        <dbReference type="HAMAP-Rule" id="MF_00735"/>
    </source>
</evidence>
<reference evidence="7 8" key="1">
    <citation type="submission" date="2020-08" db="EMBL/GenBank/DDBJ databases">
        <title>Genomic Encyclopedia of Type Strains, Phase III (KMG-III): the genomes of soil and plant-associated and newly described type strains.</title>
        <authorList>
            <person name="Whitman W."/>
        </authorList>
    </citation>
    <scope>NUCLEOTIDE SEQUENCE [LARGE SCALE GENOMIC DNA]</scope>
    <source>
        <strain evidence="7 8">CECT 8803</strain>
    </source>
</reference>
<evidence type="ECO:0000256" key="1">
    <source>
        <dbReference type="ARBA" id="ARBA00009741"/>
    </source>
</evidence>
<dbReference type="PANTHER" id="PTHR43648:SF1">
    <property type="entry name" value="ELECTRON TRANSFER FLAVOPROTEIN BETA SUBUNIT LYSINE METHYLTRANSFERASE"/>
    <property type="match status" value="1"/>
</dbReference>
<keyword evidence="7" id="KW-0687">Ribonucleoprotein</keyword>
<dbReference type="Gene3D" id="3.40.50.150">
    <property type="entry name" value="Vaccinia Virus protein VP39"/>
    <property type="match status" value="1"/>
</dbReference>
<dbReference type="GO" id="GO:0005737">
    <property type="term" value="C:cytoplasm"/>
    <property type="evidence" value="ECO:0007669"/>
    <property type="project" value="UniProtKB-SubCell"/>
</dbReference>
<dbReference type="GO" id="GO:0005840">
    <property type="term" value="C:ribosome"/>
    <property type="evidence" value="ECO:0007669"/>
    <property type="project" value="UniProtKB-KW"/>
</dbReference>
<evidence type="ECO:0000256" key="2">
    <source>
        <dbReference type="ARBA" id="ARBA00022490"/>
    </source>
</evidence>
<feature type="binding site" evidence="6">
    <location>
        <position position="166"/>
    </location>
    <ligand>
        <name>S-adenosyl-L-methionine</name>
        <dbReference type="ChEBI" id="CHEBI:59789"/>
    </ligand>
</feature>
<dbReference type="HAMAP" id="MF_00735">
    <property type="entry name" value="Methyltr_PrmA"/>
    <property type="match status" value="1"/>
</dbReference>
<comment type="function">
    <text evidence="6">Methylates ribosomal protein L11.</text>
</comment>
<dbReference type="EMBL" id="JACHXA010000002">
    <property type="protein sequence ID" value="MBB3064861.1"/>
    <property type="molecule type" value="Genomic_DNA"/>
</dbReference>
<evidence type="ECO:0000256" key="5">
    <source>
        <dbReference type="ARBA" id="ARBA00022691"/>
    </source>
</evidence>
<comment type="similarity">
    <text evidence="1 6">Belongs to the methyltransferase superfamily. PrmA family.</text>
</comment>
<dbReference type="PANTHER" id="PTHR43648">
    <property type="entry name" value="ELECTRON TRANSFER FLAVOPROTEIN BETA SUBUNIT LYSINE METHYLTRANSFERASE"/>
    <property type="match status" value="1"/>
</dbReference>
<dbReference type="GO" id="GO:0032259">
    <property type="term" value="P:methylation"/>
    <property type="evidence" value="ECO:0007669"/>
    <property type="project" value="UniProtKB-KW"/>
</dbReference>
<comment type="caution">
    <text evidence="7">The sequence shown here is derived from an EMBL/GenBank/DDBJ whole genome shotgun (WGS) entry which is preliminary data.</text>
</comment>
<evidence type="ECO:0000256" key="3">
    <source>
        <dbReference type="ARBA" id="ARBA00022603"/>
    </source>
</evidence>
<dbReference type="RefSeq" id="WP_183415655.1">
    <property type="nucleotide sequence ID" value="NZ_JACHXA010000002.1"/>
</dbReference>
<name>A0A839SPX3_9PROT</name>